<sequence>MKVSVDPQRCMGHGQCYTHAPEIYQPDAEGYCVVVKPDVEGDELTQAVKGAQACPESAITVSEE</sequence>
<evidence type="ECO:0000256" key="3">
    <source>
        <dbReference type="ARBA" id="ARBA00022723"/>
    </source>
</evidence>
<keyword evidence="3" id="KW-0479">Metal-binding</keyword>
<evidence type="ECO:0000256" key="7">
    <source>
        <dbReference type="ARBA" id="ARBA00023291"/>
    </source>
</evidence>
<keyword evidence="2" id="KW-0813">Transport</keyword>
<protein>
    <submittedName>
        <fullName evidence="8">Cytochrome</fullName>
    </submittedName>
</protein>
<keyword evidence="4" id="KW-0249">Electron transport</keyword>
<gene>
    <name evidence="8" type="ORF">BST23_07425</name>
</gene>
<organism evidence="8 9">
    <name type="scientific">Mycolicibacterium elephantis</name>
    <dbReference type="NCBI Taxonomy" id="81858"/>
    <lineage>
        <taxon>Bacteria</taxon>
        <taxon>Bacillati</taxon>
        <taxon>Actinomycetota</taxon>
        <taxon>Actinomycetes</taxon>
        <taxon>Mycobacteriales</taxon>
        <taxon>Mycobacteriaceae</taxon>
        <taxon>Mycolicibacterium</taxon>
    </lineage>
</organism>
<reference evidence="8 9" key="1">
    <citation type="submission" date="2017-02" db="EMBL/GenBank/DDBJ databases">
        <title>The new phylogeny of genus Mycobacterium.</title>
        <authorList>
            <person name="Tortoli E."/>
            <person name="Trovato A."/>
            <person name="Cirillo D.M."/>
        </authorList>
    </citation>
    <scope>NUCLEOTIDE SEQUENCE [LARGE SCALE GENOMIC DNA]</scope>
    <source>
        <strain evidence="8 9">FI-09383</strain>
    </source>
</reference>
<evidence type="ECO:0000256" key="2">
    <source>
        <dbReference type="ARBA" id="ARBA00022448"/>
    </source>
</evidence>
<proteinExistence type="predicted"/>
<keyword evidence="5" id="KW-0408">Iron</keyword>
<evidence type="ECO:0000256" key="6">
    <source>
        <dbReference type="ARBA" id="ARBA00023014"/>
    </source>
</evidence>
<dbReference type="PANTHER" id="PTHR36923">
    <property type="entry name" value="FERREDOXIN"/>
    <property type="match status" value="1"/>
</dbReference>
<evidence type="ECO:0000256" key="5">
    <source>
        <dbReference type="ARBA" id="ARBA00023004"/>
    </source>
</evidence>
<name>A0A1X0D435_9MYCO</name>
<dbReference type="STRING" id="81858.BST23_07425"/>
<dbReference type="RefSeq" id="WP_165757603.1">
    <property type="nucleotide sequence ID" value="NZ_MVHP01000006.1"/>
</dbReference>
<dbReference type="Gene3D" id="3.30.70.20">
    <property type="match status" value="1"/>
</dbReference>
<evidence type="ECO:0000256" key="1">
    <source>
        <dbReference type="ARBA" id="ARBA00001927"/>
    </source>
</evidence>
<dbReference type="AlphaFoldDB" id="A0A1X0D435"/>
<evidence type="ECO:0000313" key="8">
    <source>
        <dbReference type="EMBL" id="ORA67176.1"/>
    </source>
</evidence>
<keyword evidence="7" id="KW-0003">3Fe-4S</keyword>
<keyword evidence="6" id="KW-0411">Iron-sulfur</keyword>
<dbReference type="Pfam" id="PF13459">
    <property type="entry name" value="Fer4_15"/>
    <property type="match status" value="1"/>
</dbReference>
<dbReference type="GO" id="GO:0046872">
    <property type="term" value="F:metal ion binding"/>
    <property type="evidence" value="ECO:0007669"/>
    <property type="project" value="UniProtKB-KW"/>
</dbReference>
<dbReference type="Proteomes" id="UP000192772">
    <property type="component" value="Unassembled WGS sequence"/>
</dbReference>
<comment type="cofactor">
    <cofactor evidence="1">
        <name>[3Fe-4S] cluster</name>
        <dbReference type="ChEBI" id="CHEBI:21137"/>
    </cofactor>
</comment>
<evidence type="ECO:0000313" key="9">
    <source>
        <dbReference type="Proteomes" id="UP000192772"/>
    </source>
</evidence>
<evidence type="ECO:0000256" key="4">
    <source>
        <dbReference type="ARBA" id="ARBA00022982"/>
    </source>
</evidence>
<dbReference type="GO" id="GO:0051538">
    <property type="term" value="F:3 iron, 4 sulfur cluster binding"/>
    <property type="evidence" value="ECO:0007669"/>
    <property type="project" value="UniProtKB-KW"/>
</dbReference>
<dbReference type="SUPFAM" id="SSF54862">
    <property type="entry name" value="4Fe-4S ferredoxins"/>
    <property type="match status" value="1"/>
</dbReference>
<accession>A0A1X0D435</accession>
<dbReference type="PANTHER" id="PTHR36923:SF3">
    <property type="entry name" value="FERREDOXIN"/>
    <property type="match status" value="1"/>
</dbReference>
<dbReference type="EMBL" id="MVHP01000006">
    <property type="protein sequence ID" value="ORA67176.1"/>
    <property type="molecule type" value="Genomic_DNA"/>
</dbReference>
<dbReference type="InterPro" id="IPR051269">
    <property type="entry name" value="Fe-S_cluster_ET"/>
</dbReference>
<comment type="caution">
    <text evidence="8">The sequence shown here is derived from an EMBL/GenBank/DDBJ whole genome shotgun (WGS) entry which is preliminary data.</text>
</comment>